<protein>
    <submittedName>
        <fullName evidence="2">Peptide transporter</fullName>
    </submittedName>
</protein>
<dbReference type="Pfam" id="PF08775">
    <property type="entry name" value="ParB"/>
    <property type="match status" value="1"/>
</dbReference>
<dbReference type="EMBL" id="PIDS01000640">
    <property type="protein sequence ID" value="PLL36967.1"/>
    <property type="molecule type" value="Genomic_DNA"/>
</dbReference>
<feature type="domain" description="ParB protein family C-terminal" evidence="1">
    <location>
        <begin position="6"/>
        <end position="62"/>
    </location>
</feature>
<organism evidence="2 3">
    <name type="scientific">Klebsiella michiganensis</name>
    <dbReference type="NCBI Taxonomy" id="1134687"/>
    <lineage>
        <taxon>Bacteria</taxon>
        <taxon>Pseudomonadati</taxon>
        <taxon>Pseudomonadota</taxon>
        <taxon>Gammaproteobacteria</taxon>
        <taxon>Enterobacterales</taxon>
        <taxon>Enterobacteriaceae</taxon>
        <taxon>Klebsiella/Raoultella group</taxon>
        <taxon>Klebsiella</taxon>
    </lineage>
</organism>
<feature type="non-terminal residue" evidence="2">
    <location>
        <position position="1"/>
    </location>
</feature>
<dbReference type="Proteomes" id="UP000234505">
    <property type="component" value="Unassembled WGS sequence"/>
</dbReference>
<reference evidence="2 3" key="2">
    <citation type="submission" date="2018-01" db="EMBL/GenBank/DDBJ databases">
        <title>Genomic study of Klebsiella pneumoniae.</title>
        <authorList>
            <person name="Yang Y."/>
            <person name="Bicalho R."/>
        </authorList>
    </citation>
    <scope>NUCLEOTIDE SEQUENCE [LARGE SCALE GENOMIC DNA]</scope>
    <source>
        <strain evidence="2 3">A11</strain>
    </source>
</reference>
<gene>
    <name evidence="2" type="ORF">CWN50_18170</name>
</gene>
<dbReference type="AlphaFoldDB" id="A0A2J4R0X3"/>
<reference evidence="2 3" key="1">
    <citation type="submission" date="2017-11" db="EMBL/GenBank/DDBJ databases">
        <authorList>
            <person name="Han C.G."/>
        </authorList>
    </citation>
    <scope>NUCLEOTIDE SEQUENCE [LARGE SCALE GENOMIC DNA]</scope>
    <source>
        <strain evidence="2 3">A11</strain>
    </source>
</reference>
<name>A0A2J4R0X3_9ENTR</name>
<dbReference type="InterPro" id="IPR014884">
    <property type="entry name" value="ParB_fam_C"/>
</dbReference>
<evidence type="ECO:0000259" key="1">
    <source>
        <dbReference type="Pfam" id="PF08775"/>
    </source>
</evidence>
<evidence type="ECO:0000313" key="2">
    <source>
        <dbReference type="EMBL" id="PLL36967.1"/>
    </source>
</evidence>
<accession>A0A2J4R0X3</accession>
<sequence>VLSILCNEVNKPQNWTVTDIAAFDNKDTYARVKRSADGQKVSFEFKRIGQSTINEIERLIKVSISKAK</sequence>
<proteinExistence type="predicted"/>
<evidence type="ECO:0000313" key="3">
    <source>
        <dbReference type="Proteomes" id="UP000234505"/>
    </source>
</evidence>
<comment type="caution">
    <text evidence="2">The sequence shown here is derived from an EMBL/GenBank/DDBJ whole genome shotgun (WGS) entry which is preliminary data.</text>
</comment>